<organism evidence="15 16">
    <name type="scientific">Azospirillum endophyticum</name>
    <dbReference type="NCBI Taxonomy" id="2800326"/>
    <lineage>
        <taxon>Bacteria</taxon>
        <taxon>Pseudomonadati</taxon>
        <taxon>Pseudomonadota</taxon>
        <taxon>Alphaproteobacteria</taxon>
        <taxon>Rhodospirillales</taxon>
        <taxon>Azospirillaceae</taxon>
        <taxon>Azospirillum</taxon>
    </lineage>
</organism>
<dbReference type="Pfam" id="PF03481">
    <property type="entry name" value="Sua5_C"/>
    <property type="match status" value="1"/>
</dbReference>
<comment type="similarity">
    <text evidence="2 13">Belongs to the SUA5 family.</text>
</comment>
<evidence type="ECO:0000256" key="9">
    <source>
        <dbReference type="ARBA" id="ARBA00022741"/>
    </source>
</evidence>
<evidence type="ECO:0000256" key="11">
    <source>
        <dbReference type="ARBA" id="ARBA00029774"/>
    </source>
</evidence>
<keyword evidence="6 13" id="KW-0808">Transferase</keyword>
<keyword evidence="10 13" id="KW-0067">ATP-binding</keyword>
<keyword evidence="9 13" id="KW-0547">Nucleotide-binding</keyword>
<evidence type="ECO:0000256" key="3">
    <source>
        <dbReference type="ARBA" id="ARBA00012584"/>
    </source>
</evidence>
<feature type="domain" description="YrdC-like" evidence="14">
    <location>
        <begin position="21"/>
        <end position="208"/>
    </location>
</feature>
<dbReference type="InterPro" id="IPR017945">
    <property type="entry name" value="DHBP_synth_RibB-like_a/b_dom"/>
</dbReference>
<keyword evidence="16" id="KW-1185">Reference proteome</keyword>
<dbReference type="RefSeq" id="WP_200195979.1">
    <property type="nucleotide sequence ID" value="NZ_JAENHM010000059.1"/>
</dbReference>
<evidence type="ECO:0000256" key="10">
    <source>
        <dbReference type="ARBA" id="ARBA00022840"/>
    </source>
</evidence>
<evidence type="ECO:0000256" key="1">
    <source>
        <dbReference type="ARBA" id="ARBA00004496"/>
    </source>
</evidence>
<evidence type="ECO:0000259" key="14">
    <source>
        <dbReference type="PROSITE" id="PS51163"/>
    </source>
</evidence>
<dbReference type="InterPro" id="IPR050156">
    <property type="entry name" value="TC-AMP_synthase_SUA5"/>
</dbReference>
<evidence type="ECO:0000256" key="4">
    <source>
        <dbReference type="ARBA" id="ARBA00015492"/>
    </source>
</evidence>
<keyword evidence="5 13" id="KW-0963">Cytoplasm</keyword>
<dbReference type="PANTHER" id="PTHR17490">
    <property type="entry name" value="SUA5"/>
    <property type="match status" value="1"/>
</dbReference>
<gene>
    <name evidence="15" type="ORF">JHL17_20660</name>
</gene>
<evidence type="ECO:0000256" key="7">
    <source>
        <dbReference type="ARBA" id="ARBA00022694"/>
    </source>
</evidence>
<evidence type="ECO:0000256" key="8">
    <source>
        <dbReference type="ARBA" id="ARBA00022695"/>
    </source>
</evidence>
<evidence type="ECO:0000256" key="2">
    <source>
        <dbReference type="ARBA" id="ARBA00007663"/>
    </source>
</evidence>
<comment type="catalytic activity">
    <reaction evidence="12 13">
        <text>L-threonine + hydrogencarbonate + ATP = L-threonylcarbamoyladenylate + diphosphate + H2O</text>
        <dbReference type="Rhea" id="RHEA:36407"/>
        <dbReference type="ChEBI" id="CHEBI:15377"/>
        <dbReference type="ChEBI" id="CHEBI:17544"/>
        <dbReference type="ChEBI" id="CHEBI:30616"/>
        <dbReference type="ChEBI" id="CHEBI:33019"/>
        <dbReference type="ChEBI" id="CHEBI:57926"/>
        <dbReference type="ChEBI" id="CHEBI:73682"/>
        <dbReference type="EC" id="2.7.7.87"/>
    </reaction>
</comment>
<proteinExistence type="inferred from homology"/>
<keyword evidence="8 13" id="KW-0548">Nucleotidyltransferase</keyword>
<dbReference type="InterPro" id="IPR006070">
    <property type="entry name" value="Sua5-like_dom"/>
</dbReference>
<reference evidence="16" key="1">
    <citation type="submission" date="2021-01" db="EMBL/GenBank/DDBJ databases">
        <title>Genome public.</title>
        <authorList>
            <person name="Liu C."/>
            <person name="Sun Q."/>
        </authorList>
    </citation>
    <scope>NUCLEOTIDE SEQUENCE [LARGE SCALE GENOMIC DNA]</scope>
    <source>
        <strain evidence="16">YIM B02556</strain>
    </source>
</reference>
<dbReference type="PANTHER" id="PTHR17490:SF16">
    <property type="entry name" value="THREONYLCARBAMOYL-AMP SYNTHASE"/>
    <property type="match status" value="1"/>
</dbReference>
<dbReference type="InterPro" id="IPR010923">
    <property type="entry name" value="T(6)A37_SUA5"/>
</dbReference>
<comment type="function">
    <text evidence="13">Required for the formation of a threonylcarbamoyl group on adenosine at position 37 (t(6)A37) in tRNAs that read codons beginning with adenine.</text>
</comment>
<name>A0ABS1F8X9_9PROT</name>
<dbReference type="Gene3D" id="3.40.50.11030">
    <property type="entry name" value="Threonylcarbamoyl-AMP synthase, C-terminal domain"/>
    <property type="match status" value="1"/>
</dbReference>
<evidence type="ECO:0000256" key="13">
    <source>
        <dbReference type="PIRNR" id="PIRNR004930"/>
    </source>
</evidence>
<evidence type="ECO:0000313" key="15">
    <source>
        <dbReference type="EMBL" id="MBK1839823.1"/>
    </source>
</evidence>
<comment type="caution">
    <text evidence="15">The sequence shown here is derived from an EMBL/GenBank/DDBJ whole genome shotgun (WGS) entry which is preliminary data.</text>
</comment>
<dbReference type="NCBIfam" id="TIGR00057">
    <property type="entry name" value="L-threonylcarbamoyladenylate synthase"/>
    <property type="match status" value="1"/>
</dbReference>
<accession>A0ABS1F8X9</accession>
<protein>
    <recommendedName>
        <fullName evidence="4 13">Threonylcarbamoyl-AMP synthase</fullName>
        <shortName evidence="13">TC-AMP synthase</shortName>
        <ecNumber evidence="3 13">2.7.7.87</ecNumber>
    </recommendedName>
    <alternativeName>
        <fullName evidence="11 13">L-threonylcarbamoyladenylate synthase</fullName>
    </alternativeName>
</protein>
<sequence>MTDHSASDTGEKRPALIPATAAGIARAGELLRAGRLVAFPTETVYGLGADATDDRAVAAIFAAKGRPQFNPLIAHVPDLASAQSWGLFDDRAHDLATQFWPGPLTMVVPRPANSALSLLVSAGLDSIAIRVPGHPVAQAILRAAGKPIAAPSANRSGAVSPTTPHHVLESLGDRVDAIVTGGKCMVGVESTVIDLTGPEAVLLRPGAVLPDEMERLIGPVRLSAGDPTAPKSPGQLESHYAPNAAVRLNASAAEEDEAFLTFGPDRFVFGGTTRLNLSLEGDLNEAAANLFSHLRNLDQSGARRIAVMPIPEVGLGLAINDRLRRAAAPRG</sequence>
<evidence type="ECO:0000256" key="6">
    <source>
        <dbReference type="ARBA" id="ARBA00022679"/>
    </source>
</evidence>
<dbReference type="PROSITE" id="PS51163">
    <property type="entry name" value="YRDC"/>
    <property type="match status" value="1"/>
</dbReference>
<dbReference type="PIRSF" id="PIRSF004930">
    <property type="entry name" value="Tln_factor_SUA5"/>
    <property type="match status" value="1"/>
</dbReference>
<dbReference type="SUPFAM" id="SSF55821">
    <property type="entry name" value="YrdC/RibB"/>
    <property type="match status" value="1"/>
</dbReference>
<dbReference type="Pfam" id="PF01300">
    <property type="entry name" value="Sua5_yciO_yrdC"/>
    <property type="match status" value="1"/>
</dbReference>
<dbReference type="InterPro" id="IPR005145">
    <property type="entry name" value="Sua5_C"/>
</dbReference>
<dbReference type="InterPro" id="IPR038385">
    <property type="entry name" value="Sua5/YwlC_C"/>
</dbReference>
<dbReference type="EMBL" id="JAENHM010000059">
    <property type="protein sequence ID" value="MBK1839823.1"/>
    <property type="molecule type" value="Genomic_DNA"/>
</dbReference>
<evidence type="ECO:0000256" key="12">
    <source>
        <dbReference type="ARBA" id="ARBA00048366"/>
    </source>
</evidence>
<evidence type="ECO:0000256" key="5">
    <source>
        <dbReference type="ARBA" id="ARBA00022490"/>
    </source>
</evidence>
<comment type="subcellular location">
    <subcellularLocation>
        <location evidence="1 13">Cytoplasm</location>
    </subcellularLocation>
</comment>
<dbReference type="Proteomes" id="UP000652760">
    <property type="component" value="Unassembled WGS sequence"/>
</dbReference>
<dbReference type="Gene3D" id="3.90.870.10">
    <property type="entry name" value="DHBP synthase"/>
    <property type="match status" value="1"/>
</dbReference>
<keyword evidence="7 13" id="KW-0819">tRNA processing</keyword>
<evidence type="ECO:0000313" key="16">
    <source>
        <dbReference type="Proteomes" id="UP000652760"/>
    </source>
</evidence>
<dbReference type="EC" id="2.7.7.87" evidence="3 13"/>